<dbReference type="AlphaFoldDB" id="A0A811PTE6"/>
<evidence type="ECO:0000256" key="3">
    <source>
        <dbReference type="ARBA" id="ARBA00022737"/>
    </source>
</evidence>
<dbReference type="Gene3D" id="1.20.5.4130">
    <property type="match status" value="1"/>
</dbReference>
<dbReference type="Pfam" id="PF18052">
    <property type="entry name" value="Rx_N"/>
    <property type="match status" value="1"/>
</dbReference>
<dbReference type="InterPro" id="IPR044974">
    <property type="entry name" value="Disease_R_plants"/>
</dbReference>
<evidence type="ECO:0000313" key="8">
    <source>
        <dbReference type="EMBL" id="CAD6246500.1"/>
    </source>
</evidence>
<organism evidence="8 9">
    <name type="scientific">Miscanthus lutarioriparius</name>
    <dbReference type="NCBI Taxonomy" id="422564"/>
    <lineage>
        <taxon>Eukaryota</taxon>
        <taxon>Viridiplantae</taxon>
        <taxon>Streptophyta</taxon>
        <taxon>Embryophyta</taxon>
        <taxon>Tracheophyta</taxon>
        <taxon>Spermatophyta</taxon>
        <taxon>Magnoliopsida</taxon>
        <taxon>Liliopsida</taxon>
        <taxon>Poales</taxon>
        <taxon>Poaceae</taxon>
        <taxon>PACMAD clade</taxon>
        <taxon>Panicoideae</taxon>
        <taxon>Andropogonodae</taxon>
        <taxon>Andropogoneae</taxon>
        <taxon>Saccharinae</taxon>
        <taxon>Miscanthus</taxon>
    </lineage>
</organism>
<accession>A0A811PTE6</accession>
<comment type="similarity">
    <text evidence="1">Belongs to the disease resistance NB-LRR family.</text>
</comment>
<comment type="caution">
    <text evidence="8">The sequence shown here is derived from an EMBL/GenBank/DDBJ whole genome shotgun (WGS) entry which is preliminary data.</text>
</comment>
<keyword evidence="4" id="KW-0547">Nucleotide-binding</keyword>
<reference evidence="8" key="1">
    <citation type="submission" date="2020-10" db="EMBL/GenBank/DDBJ databases">
        <authorList>
            <person name="Han B."/>
            <person name="Lu T."/>
            <person name="Zhao Q."/>
            <person name="Huang X."/>
            <person name="Zhao Y."/>
        </authorList>
    </citation>
    <scope>NUCLEOTIDE SEQUENCE</scope>
</reference>
<feature type="compositionally biased region" description="Low complexity" evidence="6">
    <location>
        <begin position="529"/>
        <end position="541"/>
    </location>
</feature>
<feature type="region of interest" description="Disordered" evidence="6">
    <location>
        <begin position="508"/>
        <end position="558"/>
    </location>
</feature>
<protein>
    <recommendedName>
        <fullName evidence="7">AAA+ ATPase domain-containing protein</fullName>
    </recommendedName>
</protein>
<sequence>MVVVADPVLSSMASSLTTFFANLVLAEISEHRAVKGDVNRLKTNYERVALMMESAERKVMLDDEVARYWLKRVKDHMYQVENVVDHWIIKNEKKHRGSHRRSLSCGDCSDNRKLAAAIKELNVDFESILKLKDETKTDQHAIRSYGKTASDYNADIIGDYVDSDASDIIELLHSSKKRCRLIAIVGMVGIGKTTLARRIYHRVKVGDGNDQHFEIKLWIRFSNDLSSLIMWSDCRKEGSTNAQLQNLGAEIANKKFLLVVDSVWTENVWEALLEGPLLQGNCESSRVILTTRNKHIAKRIGAGHIHYVKRMNNIDALSLLFRRASISENDEADLKDIGQQIVKKCDGLPLAIRSIGRTLRSHEPTRHDWETVYRTAFQDLSPEEQYMINLSFQNLPSYMRQCFLYYSVFPEDFFIEKQYIIQQWISEGFIVEKRKLTMEEVAEYYFDELIGRGLLHLEFGNAGAIGAKMPIMIRSFAKDVSDHENFCNESMSTTNIFEARRLSIVKNNEADKHNDDSNENGDNGGIIGGEENINENKANNGHLNNDEAKKDAKSGESASLHGLKRMKYLRTLVLHKSTVPDGIRVDTFKQLNLLRVLDLREVRGIEVLPIAVGSLERLRYLNISQTKIKRVPRSIVDLKMLQYFLLRNCSQIETLPKGTGTKTFELKELELCYINVDPTLVQDKKMDKRMEVLDKFDPHKCLVHLKIENYYGMQYPSWISTLSNLQRLHLQNCVWCEKLPSLGELPQLKFLAVTGFARLCSLGMEFRGDLQDKVAFRRLQLLFIGGMEALHTWSDLKSQDLPQLQVLSLLGCIKLTAIPLILQKSTTLTRLEVDTRTKIGIEDKLQGFTKGKVINMDNTWEPQRDESFEALVALPNAYPPQQDEIVEAAETQNAQPPQQDEIIEAVTSQNAHPSPQDQIIEAKVAPQNERPGRFKLDWKKAMLSSLLSLHFCYCSSSLLRPYRI</sequence>
<feature type="compositionally biased region" description="Basic and acidic residues" evidence="6">
    <location>
        <begin position="544"/>
        <end position="554"/>
    </location>
</feature>
<dbReference type="FunFam" id="1.10.10.10:FF:000322">
    <property type="entry name" value="Probable disease resistance protein At1g63360"/>
    <property type="match status" value="1"/>
</dbReference>
<dbReference type="InterPro" id="IPR056789">
    <property type="entry name" value="LRR_R13L1-DRL21"/>
</dbReference>
<evidence type="ECO:0000256" key="5">
    <source>
        <dbReference type="ARBA" id="ARBA00022821"/>
    </source>
</evidence>
<evidence type="ECO:0000256" key="6">
    <source>
        <dbReference type="SAM" id="MobiDB-lite"/>
    </source>
</evidence>
<dbReference type="InterPro" id="IPR027417">
    <property type="entry name" value="P-loop_NTPase"/>
</dbReference>
<dbReference type="SUPFAM" id="SSF52540">
    <property type="entry name" value="P-loop containing nucleoside triphosphate hydrolases"/>
    <property type="match status" value="1"/>
</dbReference>
<gene>
    <name evidence="8" type="ORF">NCGR_LOCUS30753</name>
</gene>
<dbReference type="Pfam" id="PF00931">
    <property type="entry name" value="NB-ARC"/>
    <property type="match status" value="1"/>
</dbReference>
<dbReference type="Gene3D" id="1.10.8.430">
    <property type="entry name" value="Helical domain of apoptotic protease-activating factors"/>
    <property type="match status" value="1"/>
</dbReference>
<dbReference type="InterPro" id="IPR042197">
    <property type="entry name" value="Apaf_helical"/>
</dbReference>
<evidence type="ECO:0000256" key="2">
    <source>
        <dbReference type="ARBA" id="ARBA00022614"/>
    </source>
</evidence>
<keyword evidence="3" id="KW-0677">Repeat</keyword>
<dbReference type="PRINTS" id="PR00364">
    <property type="entry name" value="DISEASERSIST"/>
</dbReference>
<dbReference type="Proteomes" id="UP000604825">
    <property type="component" value="Unassembled WGS sequence"/>
</dbReference>
<dbReference type="PANTHER" id="PTHR23155">
    <property type="entry name" value="DISEASE RESISTANCE PROTEIN RP"/>
    <property type="match status" value="1"/>
</dbReference>
<keyword evidence="9" id="KW-1185">Reference proteome</keyword>
<dbReference type="Gene3D" id="3.80.10.10">
    <property type="entry name" value="Ribonuclease Inhibitor"/>
    <property type="match status" value="1"/>
</dbReference>
<dbReference type="SMART" id="SM00382">
    <property type="entry name" value="AAA"/>
    <property type="match status" value="1"/>
</dbReference>
<dbReference type="GO" id="GO:0043531">
    <property type="term" value="F:ADP binding"/>
    <property type="evidence" value="ECO:0007669"/>
    <property type="project" value="InterPro"/>
</dbReference>
<dbReference type="EMBL" id="CAJGYO010000007">
    <property type="protein sequence ID" value="CAD6246500.1"/>
    <property type="molecule type" value="Genomic_DNA"/>
</dbReference>
<dbReference type="InterPro" id="IPR036388">
    <property type="entry name" value="WH-like_DNA-bd_sf"/>
</dbReference>
<keyword evidence="5" id="KW-0611">Plant defense</keyword>
<keyword evidence="2" id="KW-0433">Leucine-rich repeat</keyword>
<evidence type="ECO:0000256" key="4">
    <source>
        <dbReference type="ARBA" id="ARBA00022741"/>
    </source>
</evidence>
<evidence type="ECO:0000256" key="1">
    <source>
        <dbReference type="ARBA" id="ARBA00008894"/>
    </source>
</evidence>
<dbReference type="InterPro" id="IPR041118">
    <property type="entry name" value="Rx_N"/>
</dbReference>
<evidence type="ECO:0000259" key="7">
    <source>
        <dbReference type="SMART" id="SM00382"/>
    </source>
</evidence>
<dbReference type="InterPro" id="IPR058922">
    <property type="entry name" value="WHD_DRP"/>
</dbReference>
<proteinExistence type="inferred from homology"/>
<feature type="domain" description="AAA+ ATPase" evidence="7">
    <location>
        <begin position="178"/>
        <end position="312"/>
    </location>
</feature>
<name>A0A811PTE6_9POAL</name>
<dbReference type="GO" id="GO:0042742">
    <property type="term" value="P:defense response to bacterium"/>
    <property type="evidence" value="ECO:0007669"/>
    <property type="project" value="UniProtKB-ARBA"/>
</dbReference>
<dbReference type="SUPFAM" id="SSF52058">
    <property type="entry name" value="L domain-like"/>
    <property type="match status" value="1"/>
</dbReference>
<dbReference type="InterPro" id="IPR032675">
    <property type="entry name" value="LRR_dom_sf"/>
</dbReference>
<dbReference type="PANTHER" id="PTHR23155:SF1211">
    <property type="entry name" value="OS09G0313500 PROTEIN"/>
    <property type="match status" value="1"/>
</dbReference>
<dbReference type="Pfam" id="PF25019">
    <property type="entry name" value="LRR_R13L1-DRL21"/>
    <property type="match status" value="1"/>
</dbReference>
<dbReference type="OrthoDB" id="67700at2759"/>
<dbReference type="GO" id="GO:0009626">
    <property type="term" value="P:plant-type hypersensitive response"/>
    <property type="evidence" value="ECO:0007669"/>
    <property type="project" value="UniProtKB-ARBA"/>
</dbReference>
<dbReference type="InterPro" id="IPR002182">
    <property type="entry name" value="NB-ARC"/>
</dbReference>
<dbReference type="InterPro" id="IPR003593">
    <property type="entry name" value="AAA+_ATPase"/>
</dbReference>
<dbReference type="Pfam" id="PF23559">
    <property type="entry name" value="WHD_DRP"/>
    <property type="match status" value="1"/>
</dbReference>
<evidence type="ECO:0000313" key="9">
    <source>
        <dbReference type="Proteomes" id="UP000604825"/>
    </source>
</evidence>
<dbReference type="Gene3D" id="3.40.50.300">
    <property type="entry name" value="P-loop containing nucleotide triphosphate hydrolases"/>
    <property type="match status" value="1"/>
</dbReference>
<dbReference type="GO" id="GO:0002758">
    <property type="term" value="P:innate immune response-activating signaling pathway"/>
    <property type="evidence" value="ECO:0007669"/>
    <property type="project" value="UniProtKB-ARBA"/>
</dbReference>
<dbReference type="Gene3D" id="1.10.10.10">
    <property type="entry name" value="Winged helix-like DNA-binding domain superfamily/Winged helix DNA-binding domain"/>
    <property type="match status" value="1"/>
</dbReference>